<reference evidence="9" key="3">
    <citation type="submission" date="2025-09" db="UniProtKB">
        <authorList>
            <consortium name="Ensembl"/>
        </authorList>
    </citation>
    <scope>IDENTIFICATION</scope>
</reference>
<evidence type="ECO:0000313" key="10">
    <source>
        <dbReference type="Proteomes" id="UP000694553"/>
    </source>
</evidence>
<dbReference type="InterPro" id="IPR029030">
    <property type="entry name" value="Caspase-like_dom_sf"/>
</dbReference>
<proteinExistence type="inferred from homology"/>
<dbReference type="Pfam" id="PF00656">
    <property type="entry name" value="Peptidase_C14"/>
    <property type="match status" value="1"/>
</dbReference>
<dbReference type="GeneID" id="116447702"/>
<feature type="region of interest" description="Disordered" evidence="8">
    <location>
        <begin position="48"/>
        <end position="109"/>
    </location>
</feature>
<protein>
    <submittedName>
        <fullName evidence="9">Caspase 7</fullName>
    </submittedName>
</protein>
<dbReference type="RefSeq" id="XP_031973031.1">
    <property type="nucleotide sequence ID" value="XM_032117140.1"/>
</dbReference>
<reference evidence="9" key="2">
    <citation type="submission" date="2025-08" db="UniProtKB">
        <authorList>
            <consortium name="Ensembl"/>
        </authorList>
    </citation>
    <scope>IDENTIFICATION</scope>
</reference>
<dbReference type="PANTHER" id="PTHR10454">
    <property type="entry name" value="CASPASE"/>
    <property type="match status" value="1"/>
</dbReference>
<dbReference type="OMA" id="ENTGMNV"/>
<evidence type="ECO:0000256" key="5">
    <source>
        <dbReference type="ARBA" id="ARBA00022807"/>
    </source>
</evidence>
<dbReference type="CTD" id="840"/>
<dbReference type="Gene3D" id="3.40.50.1460">
    <property type="match status" value="1"/>
</dbReference>
<evidence type="ECO:0000256" key="6">
    <source>
        <dbReference type="ARBA" id="ARBA00023145"/>
    </source>
</evidence>
<dbReference type="PROSITE" id="PS50207">
    <property type="entry name" value="CASPASE_P10"/>
    <property type="match status" value="1"/>
</dbReference>
<gene>
    <name evidence="9" type="primary">CASP7</name>
</gene>
<dbReference type="SMART" id="SM00115">
    <property type="entry name" value="CASc"/>
    <property type="match status" value="1"/>
</dbReference>
<dbReference type="PRINTS" id="PR00376">
    <property type="entry name" value="IL1BCENZYME"/>
</dbReference>
<evidence type="ECO:0000256" key="8">
    <source>
        <dbReference type="SAM" id="MobiDB-lite"/>
    </source>
</evidence>
<evidence type="ECO:0000256" key="7">
    <source>
        <dbReference type="RuleBase" id="RU003971"/>
    </source>
</evidence>
<dbReference type="FunFam" id="3.40.50.1460:FF:000001">
    <property type="entry name" value="Caspase-3 preproprotein"/>
    <property type="match status" value="1"/>
</dbReference>
<keyword evidence="3" id="KW-0053">Apoptosis</keyword>
<keyword evidence="5" id="KW-0788">Thiol protease</keyword>
<evidence type="ECO:0000256" key="3">
    <source>
        <dbReference type="ARBA" id="ARBA00022703"/>
    </source>
</evidence>
<organism evidence="9 10">
    <name type="scientific">Corvus moneduloides</name>
    <name type="common">New Caledonian crow</name>
    <dbReference type="NCBI Taxonomy" id="1196302"/>
    <lineage>
        <taxon>Eukaryota</taxon>
        <taxon>Metazoa</taxon>
        <taxon>Chordata</taxon>
        <taxon>Craniata</taxon>
        <taxon>Vertebrata</taxon>
        <taxon>Euteleostomi</taxon>
        <taxon>Archelosauria</taxon>
        <taxon>Archosauria</taxon>
        <taxon>Dinosauria</taxon>
        <taxon>Saurischia</taxon>
        <taxon>Theropoda</taxon>
        <taxon>Coelurosauria</taxon>
        <taxon>Aves</taxon>
        <taxon>Neognathae</taxon>
        <taxon>Neoaves</taxon>
        <taxon>Telluraves</taxon>
        <taxon>Australaves</taxon>
        <taxon>Passeriformes</taxon>
        <taxon>Corvoidea</taxon>
        <taxon>Corvidae</taxon>
        <taxon>Corvus</taxon>
    </lineage>
</organism>
<sequence length="365" mass="40828">MGSGMGTGTRVRDGDGDALGEPAPPRRRPGGTARCFRFKFRFEFRFRSRPAGPSGKMSEDQRDDLPTGEGGDEGGHDVVDARPDRSSRFSLFGKKKKNGEEEQPKPSLSNQYRIVTPTFQYNMDYKKVGKCIIINNKNFEDKTGMGTRNGTDKDAGDLAKSFKNLGFEVYTYNDRSRDDMEKLLKQAAEENHSDAACFACILLSHGEEGLIYGTDGPMAIKSLTALFRGDKCKSLIGKPKLFFIQACRGSEFDEGIQTDSGPANDTLETDANPRYKIPVEADFLFAYSTVPGYYSWRNPGRGSWFVQSLCSVLNEHGKQLEIMQILTRVNYVVATNFESQSDDPRFSEKKQIPCVVSMLTKELYF</sequence>
<feature type="region of interest" description="Disordered" evidence="8">
    <location>
        <begin position="1"/>
        <end position="34"/>
    </location>
</feature>
<dbReference type="PROSITE" id="PS50208">
    <property type="entry name" value="CASPASE_P20"/>
    <property type="match status" value="1"/>
</dbReference>
<dbReference type="PROSITE" id="PS01122">
    <property type="entry name" value="CASPASE_CYS"/>
    <property type="match status" value="1"/>
</dbReference>
<dbReference type="InterPro" id="IPR011600">
    <property type="entry name" value="Pept_C14_caspase"/>
</dbReference>
<accession>A0A8C3DHT8</accession>
<dbReference type="PROSITE" id="PS01121">
    <property type="entry name" value="CASPASE_HIS"/>
    <property type="match status" value="1"/>
</dbReference>
<evidence type="ECO:0000256" key="2">
    <source>
        <dbReference type="ARBA" id="ARBA00022670"/>
    </source>
</evidence>
<feature type="compositionally biased region" description="Basic and acidic residues" evidence="8">
    <location>
        <begin position="73"/>
        <end position="87"/>
    </location>
</feature>
<dbReference type="CDD" id="cd00032">
    <property type="entry name" value="CASc"/>
    <property type="match status" value="1"/>
</dbReference>
<dbReference type="PANTHER" id="PTHR10454:SF31">
    <property type="entry name" value="CASPASE-7"/>
    <property type="match status" value="1"/>
</dbReference>
<reference evidence="10" key="1">
    <citation type="submission" date="2019-10" db="EMBL/GenBank/DDBJ databases">
        <title>Corvus moneduloides (New Caledonian crow) genome, bCorMon1, primary haplotype.</title>
        <authorList>
            <person name="Rutz C."/>
            <person name="Fungtammasan C."/>
            <person name="Mountcastle J."/>
            <person name="Formenti G."/>
            <person name="Chow W."/>
            <person name="Howe K."/>
            <person name="Steele M.P."/>
            <person name="Fernandes J."/>
            <person name="Gilbert M.T.P."/>
            <person name="Fedrigo O."/>
            <person name="Jarvis E.D."/>
            <person name="Gemmell N."/>
        </authorList>
    </citation>
    <scope>NUCLEOTIDE SEQUENCE [LARGE SCALE GENOMIC DNA]</scope>
</reference>
<dbReference type="GO" id="GO:0097194">
    <property type="term" value="P:execution phase of apoptosis"/>
    <property type="evidence" value="ECO:0007669"/>
    <property type="project" value="TreeGrafter"/>
</dbReference>
<dbReference type="OrthoDB" id="6116485at2759"/>
<keyword evidence="10" id="KW-1185">Reference proteome</keyword>
<dbReference type="GO" id="GO:0043525">
    <property type="term" value="P:positive regulation of neuron apoptotic process"/>
    <property type="evidence" value="ECO:0007669"/>
    <property type="project" value="TreeGrafter"/>
</dbReference>
<dbReference type="InterPro" id="IPR033139">
    <property type="entry name" value="Caspase_cys_AS"/>
</dbReference>
<dbReference type="GO" id="GO:0006508">
    <property type="term" value="P:proteolysis"/>
    <property type="evidence" value="ECO:0007669"/>
    <property type="project" value="UniProtKB-KW"/>
</dbReference>
<dbReference type="GO" id="GO:0004197">
    <property type="term" value="F:cysteine-type endopeptidase activity"/>
    <property type="evidence" value="ECO:0007669"/>
    <property type="project" value="InterPro"/>
</dbReference>
<name>A0A8C3DHT8_CORMO</name>
<dbReference type="InterPro" id="IPR002138">
    <property type="entry name" value="Pept_C14_p10"/>
</dbReference>
<dbReference type="InterPro" id="IPR002398">
    <property type="entry name" value="Pept_C14"/>
</dbReference>
<keyword evidence="6" id="KW-0865">Zymogen</keyword>
<dbReference type="GO" id="GO:0005737">
    <property type="term" value="C:cytoplasm"/>
    <property type="evidence" value="ECO:0007669"/>
    <property type="project" value="TreeGrafter"/>
</dbReference>
<evidence type="ECO:0000313" key="9">
    <source>
        <dbReference type="Ensembl" id="ENSCMUP00000004309.2"/>
    </source>
</evidence>
<comment type="similarity">
    <text evidence="1 7">Belongs to the peptidase C14A family.</text>
</comment>
<accession>A0A8U7M5U2</accession>
<evidence type="ECO:0000256" key="4">
    <source>
        <dbReference type="ARBA" id="ARBA00022801"/>
    </source>
</evidence>
<dbReference type="Ensembl" id="ENSCMUT00000004666.2">
    <property type="protein sequence ID" value="ENSCMUP00000004309.2"/>
    <property type="gene ID" value="ENSCMUG00000002922.2"/>
</dbReference>
<dbReference type="InterPro" id="IPR015917">
    <property type="entry name" value="Pept_C14A"/>
</dbReference>
<dbReference type="AlphaFoldDB" id="A0A8C3DHT8"/>
<dbReference type="SUPFAM" id="SSF52129">
    <property type="entry name" value="Caspase-like"/>
    <property type="match status" value="1"/>
</dbReference>
<keyword evidence="4" id="KW-0378">Hydrolase</keyword>
<dbReference type="Proteomes" id="UP000694553">
    <property type="component" value="Unassembled WGS sequence"/>
</dbReference>
<dbReference type="InterPro" id="IPR001309">
    <property type="entry name" value="Pept_C14_p20"/>
</dbReference>
<keyword evidence="2" id="KW-0645">Protease</keyword>
<evidence type="ECO:0000256" key="1">
    <source>
        <dbReference type="ARBA" id="ARBA00010134"/>
    </source>
</evidence>
<dbReference type="InterPro" id="IPR016129">
    <property type="entry name" value="Caspase_his_AS"/>
</dbReference>